<dbReference type="OrthoDB" id="5910855at2759"/>
<evidence type="ECO:0000313" key="3">
    <source>
        <dbReference type="EMBL" id="VDP50815.1"/>
    </source>
</evidence>
<evidence type="ECO:0000313" key="4">
    <source>
        <dbReference type="Proteomes" id="UP000050761"/>
    </source>
</evidence>
<reference evidence="3 4" key="1">
    <citation type="submission" date="2018-11" db="EMBL/GenBank/DDBJ databases">
        <authorList>
            <consortium name="Pathogen Informatics"/>
        </authorList>
    </citation>
    <scope>NUCLEOTIDE SEQUENCE [LARGE SCALE GENOMIC DNA]</scope>
</reference>
<accession>A0A3P8F561</accession>
<evidence type="ECO:0000259" key="2">
    <source>
        <dbReference type="PROSITE" id="PS00028"/>
    </source>
</evidence>
<keyword evidence="4" id="KW-1185">Reference proteome</keyword>
<feature type="compositionally biased region" description="Basic and acidic residues" evidence="1">
    <location>
        <begin position="266"/>
        <end position="283"/>
    </location>
</feature>
<dbReference type="AlphaFoldDB" id="A0A183GRP8"/>
<dbReference type="EMBL" id="UZAH01037793">
    <property type="protein sequence ID" value="VDP50815.1"/>
    <property type="molecule type" value="Genomic_DNA"/>
</dbReference>
<gene>
    <name evidence="3" type="ORF">HPBE_LOCUS25367</name>
</gene>
<evidence type="ECO:0000256" key="1">
    <source>
        <dbReference type="SAM" id="MobiDB-lite"/>
    </source>
</evidence>
<protein>
    <submittedName>
        <fullName evidence="5">C2H2-type domain-containing protein</fullName>
    </submittedName>
</protein>
<feature type="compositionally biased region" description="Basic and acidic residues" evidence="1">
    <location>
        <begin position="219"/>
        <end position="242"/>
    </location>
</feature>
<sequence length="314" mass="35272">MNSQLQQMVENPVHGARIEEHRRSATENLPESCPACDMRLKTVTDLLMHVKEVHKFDAVVKEEVLLCLGIAAVFKCWKEAVDKKYNACWIRRHERIDQLVFYRHLGCYRHWMTGEHTTSPSSGAVENTCTAFMNVKRQMTSDVTNVEYCLDHFGHDQEPRQPPLFESGKPEIPDVLEQSVSVVETARARRKRNSGALVPEPPITVEDVKRIVVKAEAEPPISEAKESTSRDVRARTRSHRTESSVAEATIKEEPTSAMTWLAEPSSTRKELSPVEAKPPSDDGVRVFTLTAAPDGKGFALVDQPTCTDEAQQVL</sequence>
<proteinExistence type="predicted"/>
<name>A0A183GRP8_HELPZ</name>
<reference evidence="5" key="2">
    <citation type="submission" date="2019-09" db="UniProtKB">
        <authorList>
            <consortium name="WormBaseParasite"/>
        </authorList>
    </citation>
    <scope>IDENTIFICATION</scope>
</reference>
<organism evidence="4 5">
    <name type="scientific">Heligmosomoides polygyrus</name>
    <name type="common">Parasitic roundworm</name>
    <dbReference type="NCBI Taxonomy" id="6339"/>
    <lineage>
        <taxon>Eukaryota</taxon>
        <taxon>Metazoa</taxon>
        <taxon>Ecdysozoa</taxon>
        <taxon>Nematoda</taxon>
        <taxon>Chromadorea</taxon>
        <taxon>Rhabditida</taxon>
        <taxon>Rhabditina</taxon>
        <taxon>Rhabditomorpha</taxon>
        <taxon>Strongyloidea</taxon>
        <taxon>Heligmosomidae</taxon>
        <taxon>Heligmosomoides</taxon>
    </lineage>
</organism>
<dbReference type="Proteomes" id="UP000050761">
    <property type="component" value="Unassembled WGS sequence"/>
</dbReference>
<dbReference type="InterPro" id="IPR052797">
    <property type="entry name" value="RegFact_GeneExpr_CellDeath"/>
</dbReference>
<feature type="region of interest" description="Disordered" evidence="1">
    <location>
        <begin position="219"/>
        <end position="246"/>
    </location>
</feature>
<dbReference type="WBParaSite" id="HPBE_0002536801-mRNA-1">
    <property type="protein sequence ID" value="HPBE_0002536801-mRNA-1"/>
    <property type="gene ID" value="HPBE_0002536801"/>
</dbReference>
<accession>A0A183GRP8</accession>
<dbReference type="PANTHER" id="PTHR33936:SF25">
    <property type="entry name" value="C2H2-TYPE DOMAIN-CONTAINING PROTEIN"/>
    <property type="match status" value="1"/>
</dbReference>
<dbReference type="PROSITE" id="PS00028">
    <property type="entry name" value="ZINC_FINGER_C2H2_1"/>
    <property type="match status" value="1"/>
</dbReference>
<dbReference type="InterPro" id="IPR013087">
    <property type="entry name" value="Znf_C2H2_type"/>
</dbReference>
<evidence type="ECO:0000313" key="5">
    <source>
        <dbReference type="WBParaSite" id="HPBE_0002536801-mRNA-1"/>
    </source>
</evidence>
<feature type="domain" description="C2H2-type" evidence="2">
    <location>
        <begin position="33"/>
        <end position="54"/>
    </location>
</feature>
<feature type="region of interest" description="Disordered" evidence="1">
    <location>
        <begin position="263"/>
        <end position="283"/>
    </location>
</feature>
<dbReference type="PANTHER" id="PTHR33936">
    <property type="entry name" value="PROTEIN CBG17840"/>
    <property type="match status" value="1"/>
</dbReference>